<dbReference type="KEGG" id="tpol:Mal48_28570"/>
<feature type="transmembrane region" description="Helical" evidence="2">
    <location>
        <begin position="321"/>
        <end position="340"/>
    </location>
</feature>
<dbReference type="Proteomes" id="UP000315724">
    <property type="component" value="Chromosome"/>
</dbReference>
<sequence length="700" mass="76928">MKNRLVSVLFAVSVFVSAFLLFQIQPLISKAILPWFGGTPNVWTTCLLFFQTVLFGGYVYAHLLTSKLTPRWQAIVHSVLLIAAVATISILPEATWKPTGGEAPVFRILALLLVTVGLPYFVLSTTGPLLQSWFGRAFPGRSPYRLYALSNIGSLLALVSYPFLFEPVIGMSQQSSIWSIGFFGLALLCGLCGWVSVFFQAGSKNAEPAKPSQNISAEVNVGANVDEIIEKTAGSWWQWYGLSMMASVMLLACTNQVCQDVAVVPFLWVIPLSLYLLSFILCFDGEQWYSRLWFGLGGAFSLALVTFLMTQPPSIGLVVEVLIYFSALFAACMICHGELARLKPEPARLTSFYLIMAAGGASGGVFVGVIAPAFFPLLLEMHFALVVCSALAIGVYLNENGRRSEASQIPAWVHYGAYAVVIVTAISLQSQASGTIRSSTKIERNFYGVLRIENHSPHDPEKHTLKLRHGRILHGVQYQSPEKLMIPTTYYGPDSGIGRTFSALNETRPSIKVGVVGLGVGTLSGYGRKSDHFRYYEINEAVVRIARDNFRFLSGSPSKTETIVGDARLVLEREDPQGYDLLVLDAFSGDSVPTHLLTKEAVEIYMSHLNERGVLAFHVSNLHLDLAPVTAALADQAGMEFRLTKFLGDDATSQTSSLWMIASHDKQILDDNGLLELTDTSPKKRVLWTDDFSNLYSVLR</sequence>
<dbReference type="GO" id="GO:0004766">
    <property type="term" value="F:spermidine synthase activity"/>
    <property type="evidence" value="ECO:0007669"/>
    <property type="project" value="UniProtKB-EC"/>
</dbReference>
<dbReference type="NCBIfam" id="NF037959">
    <property type="entry name" value="MFS_SpdSyn"/>
    <property type="match status" value="1"/>
</dbReference>
<keyword evidence="3" id="KW-0808">Transferase</keyword>
<dbReference type="RefSeq" id="WP_145200148.1">
    <property type="nucleotide sequence ID" value="NZ_CP036267.1"/>
</dbReference>
<dbReference type="Gene3D" id="3.40.50.150">
    <property type="entry name" value="Vaccinia Virus protein VP39"/>
    <property type="match status" value="1"/>
</dbReference>
<dbReference type="SUPFAM" id="SSF53335">
    <property type="entry name" value="S-adenosyl-L-methionine-dependent methyltransferases"/>
    <property type="match status" value="1"/>
</dbReference>
<feature type="transmembrane region" description="Helical" evidence="2">
    <location>
        <begin position="104"/>
        <end position="123"/>
    </location>
</feature>
<dbReference type="AlphaFoldDB" id="A0A517QPS6"/>
<evidence type="ECO:0000256" key="2">
    <source>
        <dbReference type="SAM" id="Phobius"/>
    </source>
</evidence>
<feature type="transmembrane region" description="Helical" evidence="2">
    <location>
        <begin position="42"/>
        <end position="60"/>
    </location>
</feature>
<feature type="transmembrane region" description="Helical" evidence="2">
    <location>
        <begin position="72"/>
        <end position="92"/>
    </location>
</feature>
<dbReference type="EC" id="2.5.1.16" evidence="3"/>
<reference evidence="3 4" key="1">
    <citation type="submission" date="2019-02" db="EMBL/GenBank/DDBJ databases">
        <title>Deep-cultivation of Planctomycetes and their phenomic and genomic characterization uncovers novel biology.</title>
        <authorList>
            <person name="Wiegand S."/>
            <person name="Jogler M."/>
            <person name="Boedeker C."/>
            <person name="Pinto D."/>
            <person name="Vollmers J."/>
            <person name="Rivas-Marin E."/>
            <person name="Kohn T."/>
            <person name="Peeters S.H."/>
            <person name="Heuer A."/>
            <person name="Rast P."/>
            <person name="Oberbeckmann S."/>
            <person name="Bunk B."/>
            <person name="Jeske O."/>
            <person name="Meyerdierks A."/>
            <person name="Storesund J.E."/>
            <person name="Kallscheuer N."/>
            <person name="Luecker S."/>
            <person name="Lage O.M."/>
            <person name="Pohl T."/>
            <person name="Merkel B.J."/>
            <person name="Hornburger P."/>
            <person name="Mueller R.-W."/>
            <person name="Bruemmer F."/>
            <person name="Labrenz M."/>
            <person name="Spormann A.M."/>
            <person name="Op den Camp H."/>
            <person name="Overmann J."/>
            <person name="Amann R."/>
            <person name="Jetten M.S.M."/>
            <person name="Mascher T."/>
            <person name="Medema M.H."/>
            <person name="Devos D.P."/>
            <person name="Kaster A.-K."/>
            <person name="Ovreas L."/>
            <person name="Rohde M."/>
            <person name="Galperin M.Y."/>
            <person name="Jogler C."/>
        </authorList>
    </citation>
    <scope>NUCLEOTIDE SEQUENCE [LARGE SCALE GENOMIC DNA]</scope>
    <source>
        <strain evidence="3 4">Mal48</strain>
    </source>
</reference>
<evidence type="ECO:0000256" key="1">
    <source>
        <dbReference type="ARBA" id="ARBA00023115"/>
    </source>
</evidence>
<keyword evidence="2" id="KW-0812">Transmembrane</keyword>
<name>A0A517QPS6_9PLAN</name>
<keyword evidence="2" id="KW-1133">Transmembrane helix</keyword>
<feature type="transmembrane region" description="Helical" evidence="2">
    <location>
        <begin position="381"/>
        <end position="397"/>
    </location>
</feature>
<accession>A0A517QPS6</accession>
<organism evidence="3 4">
    <name type="scientific">Thalassoglobus polymorphus</name>
    <dbReference type="NCBI Taxonomy" id="2527994"/>
    <lineage>
        <taxon>Bacteria</taxon>
        <taxon>Pseudomonadati</taxon>
        <taxon>Planctomycetota</taxon>
        <taxon>Planctomycetia</taxon>
        <taxon>Planctomycetales</taxon>
        <taxon>Planctomycetaceae</taxon>
        <taxon>Thalassoglobus</taxon>
    </lineage>
</organism>
<dbReference type="PANTHER" id="PTHR43317:SF1">
    <property type="entry name" value="THERMOSPERMINE SYNTHASE ACAULIS5"/>
    <property type="match status" value="1"/>
</dbReference>
<feature type="transmembrane region" description="Helical" evidence="2">
    <location>
        <begin position="263"/>
        <end position="283"/>
    </location>
</feature>
<proteinExistence type="predicted"/>
<dbReference type="EMBL" id="CP036267">
    <property type="protein sequence ID" value="QDT33604.1"/>
    <property type="molecule type" value="Genomic_DNA"/>
</dbReference>
<protein>
    <submittedName>
        <fullName evidence="3">Spermidine synthase</fullName>
        <ecNumber evidence="3">2.5.1.16</ecNumber>
    </submittedName>
</protein>
<dbReference type="InterPro" id="IPR029063">
    <property type="entry name" value="SAM-dependent_MTases_sf"/>
</dbReference>
<gene>
    <name evidence="3" type="primary">speE</name>
    <name evidence="3" type="ORF">Mal48_28570</name>
</gene>
<keyword evidence="4" id="KW-1185">Reference proteome</keyword>
<keyword evidence="2" id="KW-0472">Membrane</keyword>
<dbReference type="OrthoDB" id="9761985at2"/>
<feature type="transmembrane region" description="Helical" evidence="2">
    <location>
        <begin position="292"/>
        <end position="309"/>
    </location>
</feature>
<feature type="transmembrane region" description="Helical" evidence="2">
    <location>
        <begin position="239"/>
        <end position="257"/>
    </location>
</feature>
<feature type="transmembrane region" description="Helical" evidence="2">
    <location>
        <begin position="352"/>
        <end position="375"/>
    </location>
</feature>
<dbReference type="PANTHER" id="PTHR43317">
    <property type="entry name" value="THERMOSPERMINE SYNTHASE ACAULIS5"/>
    <property type="match status" value="1"/>
</dbReference>
<feature type="transmembrane region" description="Helical" evidence="2">
    <location>
        <begin position="177"/>
        <end position="199"/>
    </location>
</feature>
<dbReference type="GO" id="GO:0006596">
    <property type="term" value="P:polyamine biosynthetic process"/>
    <property type="evidence" value="ECO:0007669"/>
    <property type="project" value="UniProtKB-KW"/>
</dbReference>
<keyword evidence="1" id="KW-0620">Polyamine biosynthesis</keyword>
<evidence type="ECO:0000313" key="4">
    <source>
        <dbReference type="Proteomes" id="UP000315724"/>
    </source>
</evidence>
<feature type="transmembrane region" description="Helical" evidence="2">
    <location>
        <begin position="409"/>
        <end position="428"/>
    </location>
</feature>
<evidence type="ECO:0000313" key="3">
    <source>
        <dbReference type="EMBL" id="QDT33604.1"/>
    </source>
</evidence>
<feature type="transmembrane region" description="Helical" evidence="2">
    <location>
        <begin position="144"/>
        <end position="165"/>
    </location>
</feature>